<organism evidence="1 2">
    <name type="scientific">Puccinia sorghi</name>
    <dbReference type="NCBI Taxonomy" id="27349"/>
    <lineage>
        <taxon>Eukaryota</taxon>
        <taxon>Fungi</taxon>
        <taxon>Dikarya</taxon>
        <taxon>Basidiomycota</taxon>
        <taxon>Pucciniomycotina</taxon>
        <taxon>Pucciniomycetes</taxon>
        <taxon>Pucciniales</taxon>
        <taxon>Pucciniaceae</taxon>
        <taxon>Puccinia</taxon>
    </lineage>
</organism>
<sequence>MLKEQMQLVLGLLYSFGDEIFPTIVSILCKARRSSTMNLEGCSDGRIDVAVLRGDEVEIRRWGGFLNWHEEPDDWCWSLHHKKFKMELILLQSISQRGYTWTSFQRAAQSCKMWEHHLIFVGMGVKGLVLIHLDCRFDGPNMVNPPFKQTLPNCNIPCSSFRLGMLMYSRTLAFPVSVAISRHLTFIPTPYMKRQTVNFTSITMPHLRAKISTFLQSPTLESVAPSQRSQERSFSTNHLINTMRKQFYSHWPPNWQCLSLFHMMKHSPHSRIIPICSKFSDYLISFLTNIYSYSCAGVLILFGGHFISTLSNSYWEKILMMCTLVPEGRLNSTRCETGHNTLISSHSKRGLGSRPP</sequence>
<gene>
    <name evidence="1" type="ORF">VP01_4104g2</name>
</gene>
<dbReference type="AlphaFoldDB" id="A0A0L6URA4"/>
<accession>A0A0L6URA4</accession>
<proteinExistence type="predicted"/>
<evidence type="ECO:0000313" key="2">
    <source>
        <dbReference type="Proteomes" id="UP000037035"/>
    </source>
</evidence>
<reference evidence="1 2" key="1">
    <citation type="submission" date="2015-08" db="EMBL/GenBank/DDBJ databases">
        <title>Next Generation Sequencing and Analysis of the Genome of Puccinia sorghi L Schw, the Causal Agent of Maize Common Rust.</title>
        <authorList>
            <person name="Rochi L."/>
            <person name="Burguener G."/>
            <person name="Darino M."/>
            <person name="Turjanski A."/>
            <person name="Kreff E."/>
            <person name="Dieguez M.J."/>
            <person name="Sacco F."/>
        </authorList>
    </citation>
    <scope>NUCLEOTIDE SEQUENCE [LARGE SCALE GENOMIC DNA]</scope>
    <source>
        <strain evidence="1 2">RO10H11247</strain>
    </source>
</reference>
<evidence type="ECO:0000313" key="1">
    <source>
        <dbReference type="EMBL" id="KNZ51071.1"/>
    </source>
</evidence>
<dbReference type="EMBL" id="LAVV01009174">
    <property type="protein sequence ID" value="KNZ51071.1"/>
    <property type="molecule type" value="Genomic_DNA"/>
</dbReference>
<keyword evidence="2" id="KW-1185">Reference proteome</keyword>
<name>A0A0L6URA4_9BASI</name>
<comment type="caution">
    <text evidence="1">The sequence shown here is derived from an EMBL/GenBank/DDBJ whole genome shotgun (WGS) entry which is preliminary data.</text>
</comment>
<protein>
    <submittedName>
        <fullName evidence="1">Uncharacterized protein</fullName>
    </submittedName>
</protein>
<dbReference type="Proteomes" id="UP000037035">
    <property type="component" value="Unassembled WGS sequence"/>
</dbReference>
<dbReference type="VEuPathDB" id="FungiDB:VP01_4104g2"/>